<feature type="transmembrane region" description="Helical" evidence="1">
    <location>
        <begin position="132"/>
        <end position="153"/>
    </location>
</feature>
<sequence>MLIFEILIFIQKMFLSFPKGAKSFLISFVVCAAICMGYYLNTLTKTDGHYIYLIDDAYIHLAIAKNFAFHKVWGITRYAFSSTSSSPMFTYLISRFISALGNNDQIPLYFNAVCFAGVIFFLNSWFTRFFSQVKTVVIVTLFTVLFAVLHLQVMSGMEHIFHVLLLIINIFCFCNPHHNPYRTLGFYGSLMLMGVVRFESMFYFAILSFLFALSGKWKQSVAVIMAGFIPVLIFCVWNYRQDGHFFPNSILVKGTKLSFDSGLFVQLKTMLVDNFLCNISFYKTGFLPIILVIVIIIKDMRNKKMKEILSGRFLLIALSLLMICHTLFADLKGVFRYEAYLLVGFSMLLIPELKGFFRDFRNQKLIALLVLGNVVLLVYKTGYAHLMLINGGKNIYEQQVQSARFLHTYYNTSKIIANDIGAISYYTDIHLLDIAGLGSKETIPFNENKRQFDETFKNFLIRYGYDNHYDLAIVYDEWLQGHIPENWKKAAVIKISHKITAARAEVSVYSIDPHRFSLLQERIRQFPWNKNVQVLLMDENVRKIK</sequence>
<evidence type="ECO:0000256" key="1">
    <source>
        <dbReference type="SAM" id="Phobius"/>
    </source>
</evidence>
<feature type="transmembrane region" description="Helical" evidence="1">
    <location>
        <begin position="220"/>
        <end position="239"/>
    </location>
</feature>
<evidence type="ECO:0000313" key="2">
    <source>
        <dbReference type="EMBL" id="MDQ1098598.1"/>
    </source>
</evidence>
<name>A0ABU0TQQ8_9FLAO</name>
<gene>
    <name evidence="2" type="ORF">QE404_003745</name>
</gene>
<keyword evidence="3" id="KW-1185">Reference proteome</keyword>
<accession>A0ABU0TQQ8</accession>
<dbReference type="Proteomes" id="UP001225072">
    <property type="component" value="Unassembled WGS sequence"/>
</dbReference>
<protein>
    <recommendedName>
        <fullName evidence="4">Glycosyltransferase RgtA/B/C/D-like domain-containing protein</fullName>
    </recommendedName>
</protein>
<keyword evidence="1" id="KW-1133">Transmembrane helix</keyword>
<feature type="transmembrane region" description="Helical" evidence="1">
    <location>
        <begin position="309"/>
        <end position="328"/>
    </location>
</feature>
<feature type="transmembrane region" description="Helical" evidence="1">
    <location>
        <begin position="279"/>
        <end position="297"/>
    </location>
</feature>
<feature type="transmembrane region" description="Helical" evidence="1">
    <location>
        <begin position="106"/>
        <end position="126"/>
    </location>
</feature>
<keyword evidence="1" id="KW-0812">Transmembrane</keyword>
<feature type="transmembrane region" description="Helical" evidence="1">
    <location>
        <begin position="21"/>
        <end position="40"/>
    </location>
</feature>
<reference evidence="2 3" key="1">
    <citation type="submission" date="2023-07" db="EMBL/GenBank/DDBJ databases">
        <title>Functional and genomic diversity of the sorghum phyllosphere microbiome.</title>
        <authorList>
            <person name="Shade A."/>
        </authorList>
    </citation>
    <scope>NUCLEOTIDE SEQUENCE [LARGE SCALE GENOMIC DNA]</scope>
    <source>
        <strain evidence="2 3">SORGH_AS_1064</strain>
    </source>
</reference>
<organism evidence="2 3">
    <name type="scientific">Chryseobacterium camelliae</name>
    <dbReference type="NCBI Taxonomy" id="1265445"/>
    <lineage>
        <taxon>Bacteria</taxon>
        <taxon>Pseudomonadati</taxon>
        <taxon>Bacteroidota</taxon>
        <taxon>Flavobacteriia</taxon>
        <taxon>Flavobacteriales</taxon>
        <taxon>Weeksellaceae</taxon>
        <taxon>Chryseobacterium group</taxon>
        <taxon>Chryseobacterium</taxon>
    </lineage>
</organism>
<feature type="transmembrane region" description="Helical" evidence="1">
    <location>
        <begin position="334"/>
        <end position="353"/>
    </location>
</feature>
<proteinExistence type="predicted"/>
<keyword evidence="1" id="KW-0472">Membrane</keyword>
<comment type="caution">
    <text evidence="2">The sequence shown here is derived from an EMBL/GenBank/DDBJ whole genome shotgun (WGS) entry which is preliminary data.</text>
</comment>
<dbReference type="EMBL" id="JAUTAL010000001">
    <property type="protein sequence ID" value="MDQ1098598.1"/>
    <property type="molecule type" value="Genomic_DNA"/>
</dbReference>
<feature type="transmembrane region" description="Helical" evidence="1">
    <location>
        <begin position="190"/>
        <end position="213"/>
    </location>
</feature>
<evidence type="ECO:0000313" key="3">
    <source>
        <dbReference type="Proteomes" id="UP001225072"/>
    </source>
</evidence>
<feature type="transmembrane region" description="Helical" evidence="1">
    <location>
        <begin position="365"/>
        <end position="388"/>
    </location>
</feature>
<evidence type="ECO:0008006" key="4">
    <source>
        <dbReference type="Google" id="ProtNLM"/>
    </source>
</evidence>